<dbReference type="SUPFAM" id="SSF53098">
    <property type="entry name" value="Ribonuclease H-like"/>
    <property type="match status" value="1"/>
</dbReference>
<dbReference type="GO" id="GO:0003676">
    <property type="term" value="F:nucleic acid binding"/>
    <property type="evidence" value="ECO:0007669"/>
    <property type="project" value="InterPro"/>
</dbReference>
<evidence type="ECO:0000313" key="2">
    <source>
        <dbReference type="EMBL" id="CEM42656.1"/>
    </source>
</evidence>
<feature type="compositionally biased region" description="Gly residues" evidence="1">
    <location>
        <begin position="865"/>
        <end position="874"/>
    </location>
</feature>
<reference evidence="2" key="1">
    <citation type="submission" date="2014-11" db="EMBL/GenBank/DDBJ databases">
        <authorList>
            <person name="Otto D Thomas"/>
            <person name="Naeem Raeece"/>
        </authorList>
    </citation>
    <scope>NUCLEOTIDE SEQUENCE</scope>
</reference>
<organism evidence="2">
    <name type="scientific">Chromera velia CCMP2878</name>
    <dbReference type="NCBI Taxonomy" id="1169474"/>
    <lineage>
        <taxon>Eukaryota</taxon>
        <taxon>Sar</taxon>
        <taxon>Alveolata</taxon>
        <taxon>Colpodellida</taxon>
        <taxon>Chromeraceae</taxon>
        <taxon>Chromera</taxon>
    </lineage>
</organism>
<dbReference type="InterPro" id="IPR012337">
    <property type="entry name" value="RNaseH-like_sf"/>
</dbReference>
<dbReference type="InterPro" id="IPR036397">
    <property type="entry name" value="RNaseH_sf"/>
</dbReference>
<accession>A0A0G4HEZ6</accession>
<feature type="compositionally biased region" description="Basic and acidic residues" evidence="1">
    <location>
        <begin position="590"/>
        <end position="613"/>
    </location>
</feature>
<evidence type="ECO:0008006" key="3">
    <source>
        <dbReference type="Google" id="ProtNLM"/>
    </source>
</evidence>
<evidence type="ECO:0000256" key="1">
    <source>
        <dbReference type="SAM" id="MobiDB-lite"/>
    </source>
</evidence>
<feature type="compositionally biased region" description="Gly residues" evidence="1">
    <location>
        <begin position="636"/>
        <end position="645"/>
    </location>
</feature>
<dbReference type="EMBL" id="CDMZ01002503">
    <property type="protein sequence ID" value="CEM42656.1"/>
    <property type="molecule type" value="Genomic_DNA"/>
</dbReference>
<name>A0A0G4HEZ6_9ALVE</name>
<dbReference type="Gene3D" id="3.30.420.10">
    <property type="entry name" value="Ribonuclease H-like superfamily/Ribonuclease H"/>
    <property type="match status" value="1"/>
</dbReference>
<feature type="region of interest" description="Disordered" evidence="1">
    <location>
        <begin position="544"/>
        <end position="648"/>
    </location>
</feature>
<dbReference type="AlphaFoldDB" id="A0A0G4HEZ6"/>
<gene>
    <name evidence="2" type="ORF">Cvel_6612</name>
</gene>
<sequence length="976" mass="107079">MQLPIRRSARLLFSSTVKVQSAPLSLPPRLRENLLAIRDTRDAPAKKQIFTIHPDTPLPRLLPALCVSGKTEEVAANLIFRALRAIQSYDETNSANLLEAFYSEVYSACSLLFSSTPTGTAELIFAPLNPDVLETVSPTVRTDDKKLLQAVIRHALARYVRDTRSTSVSRPSSARLLEVVGADSFPQLALSLGLDLRDGGADSLDGESLDALMGYLALVRGDLPGAIRLSARVQPQFFQGIGQPSVSLSSPLGSSRWSLLRLLRLVRSRESPQTLQLFLLNLLGSLGRASVELKRNSDMQVESLEGPPSRAMKLLKVMDAQEREKEVQEEGEEKRERDYRETVCRLKVLGEAAEVLKSRCASSGLPESRWALVQGHKLRSLLVRCPLSFLLASPPRLAQIAADLAKAELTLQMGTTLQEVEGGADNSLTHAERASLLPGEVSALEAFRERSRLRLMQEEVLPFCQTSATDSPKDTNFNLLETSLLQLEARLQTEALERGGRSREQTEGPQLPSGGTVFLAASIVERIRQLSILPPSCTLPFSLPPVPGTPAEAQEEAPAHTLPSDPYSDSQQIEEEACSEPRPGHTSADAAKEMRGVGEKSGRLLHNETEKQPSSDQRITAPGGSPQRKRSARLRGGSGIRGGAFGLSSSHSEESILQPLISDARIHFLSSATELGMLFEFLQRFSQGQDRGRRQLGLCALWNVFLSNSDSDDEHGAEVLVLATRAEAFLVDLRREGGENYRGMLLRMVDWVMRNEALVKVGFGLSDDFVRVSQTLQNSGDRFENALLNRMVNVVDVRHQRIQETPVYVEALDPAGDPNEALLGRLRRKVEEEGGNGKKKGEADERRVRRLRRLGRLVQRGLAEGVGGGAGAGAGPSSVEEGGIRPEATRPITHNFDFSTLDSLCMALLGKSMGPLKVAAQSDWSLRPLTKLQRRYAAMQAGLPLLIEERLLEQGMKPRVITPSSRSQFKTRPVFF</sequence>
<proteinExistence type="predicted"/>
<dbReference type="VEuPathDB" id="CryptoDB:Cvel_6612"/>
<feature type="region of interest" description="Disordered" evidence="1">
    <location>
        <begin position="865"/>
        <end position="885"/>
    </location>
</feature>
<protein>
    <recommendedName>
        <fullName evidence="3">3'-5' exonuclease domain-containing protein</fullName>
    </recommendedName>
</protein>